<evidence type="ECO:0000256" key="1">
    <source>
        <dbReference type="SAM" id="Phobius"/>
    </source>
</evidence>
<dbReference type="Proteomes" id="UP000642829">
    <property type="component" value="Unassembled WGS sequence"/>
</dbReference>
<dbReference type="InterPro" id="IPR011990">
    <property type="entry name" value="TPR-like_helical_dom_sf"/>
</dbReference>
<name>A0A8J3GEA0_9BACT</name>
<protein>
    <recommendedName>
        <fullName evidence="4">Tetratricopeptide repeat protein</fullName>
    </recommendedName>
</protein>
<proteinExistence type="predicted"/>
<keyword evidence="1" id="KW-0812">Transmembrane</keyword>
<keyword evidence="1" id="KW-0472">Membrane</keyword>
<accession>A0A8J3GEA0</accession>
<dbReference type="SUPFAM" id="SSF48452">
    <property type="entry name" value="TPR-like"/>
    <property type="match status" value="2"/>
</dbReference>
<dbReference type="AlphaFoldDB" id="A0A8J3GEA0"/>
<keyword evidence="3" id="KW-1185">Reference proteome</keyword>
<feature type="transmembrane region" description="Helical" evidence="1">
    <location>
        <begin position="12"/>
        <end position="34"/>
    </location>
</feature>
<organism evidence="2 3">
    <name type="scientific">Cerasicoccus arenae</name>
    <dbReference type="NCBI Taxonomy" id="424488"/>
    <lineage>
        <taxon>Bacteria</taxon>
        <taxon>Pseudomonadati</taxon>
        <taxon>Verrucomicrobiota</taxon>
        <taxon>Opitutia</taxon>
        <taxon>Puniceicoccales</taxon>
        <taxon>Cerasicoccaceae</taxon>
        <taxon>Cerasicoccus</taxon>
    </lineage>
</organism>
<dbReference type="EMBL" id="BMXG01000018">
    <property type="protein sequence ID" value="GHC07765.1"/>
    <property type="molecule type" value="Genomic_DNA"/>
</dbReference>
<sequence length="571" mass="63266">MPYASNRLGRMSWLPFVLLLLVLVGLLGSGYWIWQGYEFSRAFRLLKAGQYAEVIPHTERLIAFGPDKMRARVIQVRALIEIDAKGSIEELTTLLAQGSAKDHPEIGLAFLQLQLDADRLDGVDEVLQELRTKQAANPEFLLLQAKIQIRREEQREAFSTLEQLLSVDSQNEEALLLRGQLLLRQNNRAADIQAKSNLRQASKHKGEVGMSALLTLAASPGIPLFDSDREWLMRRIREHSRGTPISRLLADTQQLNLEPGKRAAIIAEAIRREGAKEPELVAKWLLSNSAYAELLVFLQSPASGQLDETGRWSAQLMAYMQSNDLENASRLLNRADQPISEARRTTLLAFIGSGQDTANSKQATQLWRDAYAQAEEDGAFNELLALGQLALRKGWQEEAAACLKTAIAAAKNSREELAAIPLYLAALTMQGKTADALVVVHRSLELSPDDVGMLNNQYYLEALLDDPADADPHRIAPLVEQSPASVMRSTYSFLLWKAGLLDQAQEQFDLLNKQYLSIGSCRLGGLLIAVDQKDYPAAANLMKGLDPAVLMPEEAVLYDQAKSVLEAHQAL</sequence>
<evidence type="ECO:0000313" key="2">
    <source>
        <dbReference type="EMBL" id="GHC07765.1"/>
    </source>
</evidence>
<keyword evidence="1" id="KW-1133">Transmembrane helix</keyword>
<comment type="caution">
    <text evidence="2">The sequence shown here is derived from an EMBL/GenBank/DDBJ whole genome shotgun (WGS) entry which is preliminary data.</text>
</comment>
<dbReference type="Gene3D" id="1.25.40.10">
    <property type="entry name" value="Tetratricopeptide repeat domain"/>
    <property type="match status" value="2"/>
</dbReference>
<evidence type="ECO:0008006" key="4">
    <source>
        <dbReference type="Google" id="ProtNLM"/>
    </source>
</evidence>
<evidence type="ECO:0000313" key="3">
    <source>
        <dbReference type="Proteomes" id="UP000642829"/>
    </source>
</evidence>
<reference evidence="2" key="1">
    <citation type="journal article" date="2014" name="Int. J. Syst. Evol. Microbiol.">
        <title>Complete genome sequence of Corynebacterium casei LMG S-19264T (=DSM 44701T), isolated from a smear-ripened cheese.</title>
        <authorList>
            <consortium name="US DOE Joint Genome Institute (JGI-PGF)"/>
            <person name="Walter F."/>
            <person name="Albersmeier A."/>
            <person name="Kalinowski J."/>
            <person name="Ruckert C."/>
        </authorList>
    </citation>
    <scope>NUCLEOTIDE SEQUENCE</scope>
    <source>
        <strain evidence="2">KCTC 12870</strain>
    </source>
</reference>
<gene>
    <name evidence="2" type="ORF">GCM10007047_26180</name>
</gene>
<reference evidence="2" key="2">
    <citation type="submission" date="2020-09" db="EMBL/GenBank/DDBJ databases">
        <authorList>
            <person name="Sun Q."/>
            <person name="Kim S."/>
        </authorList>
    </citation>
    <scope>NUCLEOTIDE SEQUENCE</scope>
    <source>
        <strain evidence="2">KCTC 12870</strain>
    </source>
</reference>